<reference evidence="1 2" key="1">
    <citation type="submission" date="2021-06" db="EMBL/GenBank/DDBJ databases">
        <title>Caerostris extrusa draft genome.</title>
        <authorList>
            <person name="Kono N."/>
            <person name="Arakawa K."/>
        </authorList>
    </citation>
    <scope>NUCLEOTIDE SEQUENCE [LARGE SCALE GENOMIC DNA]</scope>
</reference>
<evidence type="ECO:0008006" key="3">
    <source>
        <dbReference type="Google" id="ProtNLM"/>
    </source>
</evidence>
<dbReference type="AlphaFoldDB" id="A0AAV4M680"/>
<proteinExistence type="predicted"/>
<sequence>MLCSRVLIMCRLLEYAQPMAPRRMMINAEPTISSDTSQTMSSSLSVVCRPKTIKVTPTVPRSIPPIKQIVEDAYQAHCTR</sequence>
<comment type="caution">
    <text evidence="1">The sequence shown here is derived from an EMBL/GenBank/DDBJ whole genome shotgun (WGS) entry which is preliminary data.</text>
</comment>
<dbReference type="Proteomes" id="UP001054945">
    <property type="component" value="Unassembled WGS sequence"/>
</dbReference>
<gene>
    <name evidence="1" type="ORF">CEXT_214841</name>
</gene>
<organism evidence="1 2">
    <name type="scientific">Caerostris extrusa</name>
    <name type="common">Bark spider</name>
    <name type="synonym">Caerostris bankana</name>
    <dbReference type="NCBI Taxonomy" id="172846"/>
    <lineage>
        <taxon>Eukaryota</taxon>
        <taxon>Metazoa</taxon>
        <taxon>Ecdysozoa</taxon>
        <taxon>Arthropoda</taxon>
        <taxon>Chelicerata</taxon>
        <taxon>Arachnida</taxon>
        <taxon>Araneae</taxon>
        <taxon>Araneomorphae</taxon>
        <taxon>Entelegynae</taxon>
        <taxon>Araneoidea</taxon>
        <taxon>Araneidae</taxon>
        <taxon>Caerostris</taxon>
    </lineage>
</organism>
<dbReference type="EMBL" id="BPLR01001913">
    <property type="protein sequence ID" value="GIX67936.1"/>
    <property type="molecule type" value="Genomic_DNA"/>
</dbReference>
<protein>
    <recommendedName>
        <fullName evidence="3">Secreted protein</fullName>
    </recommendedName>
</protein>
<evidence type="ECO:0000313" key="1">
    <source>
        <dbReference type="EMBL" id="GIX67936.1"/>
    </source>
</evidence>
<name>A0AAV4M680_CAEEX</name>
<keyword evidence="2" id="KW-1185">Reference proteome</keyword>
<evidence type="ECO:0000313" key="2">
    <source>
        <dbReference type="Proteomes" id="UP001054945"/>
    </source>
</evidence>
<accession>A0AAV4M680</accession>